<evidence type="ECO:0000259" key="7">
    <source>
        <dbReference type="SMART" id="SM00833"/>
    </source>
</evidence>
<comment type="similarity">
    <text evidence="4">Belongs to the SIMIBI class G3E GTPase family. ZNG1 subfamily.</text>
</comment>
<reference evidence="8" key="1">
    <citation type="journal article" date="2020" name="bioRxiv">
        <title>Comparative genomics of Chlamydomonas.</title>
        <authorList>
            <person name="Craig R.J."/>
            <person name="Hasan A.R."/>
            <person name="Ness R.W."/>
            <person name="Keightley P.D."/>
        </authorList>
    </citation>
    <scope>NUCLEOTIDE SEQUENCE</scope>
    <source>
        <strain evidence="8">CCAP 11/70</strain>
    </source>
</reference>
<dbReference type="EMBL" id="JAEHOE010000005">
    <property type="protein sequence ID" value="KAG2500026.1"/>
    <property type="molecule type" value="Genomic_DNA"/>
</dbReference>
<dbReference type="GO" id="GO:0000166">
    <property type="term" value="F:nucleotide binding"/>
    <property type="evidence" value="ECO:0007669"/>
    <property type="project" value="UniProtKB-KW"/>
</dbReference>
<evidence type="ECO:0000256" key="6">
    <source>
        <dbReference type="SAM" id="MobiDB-lite"/>
    </source>
</evidence>
<comment type="catalytic activity">
    <reaction evidence="5">
        <text>GTP + H2O = GDP + phosphate + H(+)</text>
        <dbReference type="Rhea" id="RHEA:19669"/>
        <dbReference type="ChEBI" id="CHEBI:15377"/>
        <dbReference type="ChEBI" id="CHEBI:15378"/>
        <dbReference type="ChEBI" id="CHEBI:37565"/>
        <dbReference type="ChEBI" id="CHEBI:43474"/>
        <dbReference type="ChEBI" id="CHEBI:58189"/>
    </reaction>
    <physiologicalReaction direction="left-to-right" evidence="5">
        <dbReference type="Rhea" id="RHEA:19670"/>
    </physiologicalReaction>
</comment>
<feature type="region of interest" description="Disordered" evidence="6">
    <location>
        <begin position="639"/>
        <end position="662"/>
    </location>
</feature>
<dbReference type="Gene3D" id="3.30.1220.10">
    <property type="entry name" value="CobW-like, C-terminal domain"/>
    <property type="match status" value="1"/>
</dbReference>
<feature type="compositionally biased region" description="Low complexity" evidence="6">
    <location>
        <begin position="515"/>
        <end position="530"/>
    </location>
</feature>
<feature type="compositionally biased region" description="Low complexity" evidence="6">
    <location>
        <begin position="346"/>
        <end position="361"/>
    </location>
</feature>
<dbReference type="SUPFAM" id="SSF90002">
    <property type="entry name" value="Hypothetical protein YjiA, C-terminal domain"/>
    <property type="match status" value="1"/>
</dbReference>
<dbReference type="PANTHER" id="PTHR13748">
    <property type="entry name" value="COBW-RELATED"/>
    <property type="match status" value="1"/>
</dbReference>
<dbReference type="AlphaFoldDB" id="A0A835YCD1"/>
<gene>
    <name evidence="8" type="ORF">HYH03_002307</name>
</gene>
<dbReference type="InterPro" id="IPR027417">
    <property type="entry name" value="P-loop_NTPase"/>
</dbReference>
<feature type="compositionally biased region" description="Low complexity" evidence="6">
    <location>
        <begin position="260"/>
        <end position="284"/>
    </location>
</feature>
<feature type="compositionally biased region" description="Basic and acidic residues" evidence="6">
    <location>
        <begin position="505"/>
        <end position="514"/>
    </location>
</feature>
<dbReference type="SUPFAM" id="SSF52540">
    <property type="entry name" value="P-loop containing nucleoside triphosphate hydrolases"/>
    <property type="match status" value="1"/>
</dbReference>
<sequence>MAAEEHQVNLVARYEARLLSGASSKPTVIPAVVITGFLGSGKTTLVQHILRNRGSLRIAVLVNEVGRVDVDSDLVNAKQGNAALGLPAADLSGGCVCCSRSEDLEAALRRLRAPAGGGAGLGGGGADAAPCDYLLVETSGAADAGPLAEALVAGGFRLDCVVAVVDAEAGPDALRQPVARAQVGCADVVVLNKCDLVAGGPLGAGPVPGGGRPGGLGALSDLEDELARLAPGVRVVRARFGEVPLTSVLDVVPVEQAAGAEAGPGAAPGANGQQPSGVAASPAAAGGGEVGFMSHEATPAAPPGGAYRLNTGPLTADGLAIGSSRHAKRRAPPLQQPPPPRGGPGRQPSADAAPSTTTAGSSHHHNDDNTHTHTHGHDHSHSGPHAGPGPGPASHATLHAGFHTESLTASQPARLAAFAEFVLRRLVTEPALIRSKGVLWFGDRRDRRFTFHLSGRRRVECSAEGPWDGPPGSTLVFIGSDPAAMRSLAQAFRADVLGETPQHAPHAEQPHDGADPAQHAAQHGAQQGAQHQERHGAHAHGHGEPCGPHDHSGAEGHAGAGTTADAATGTGDGTGAHDHGHPNGHAGAKTVGAEGAGCAGASDAELVAAAAAALVREERLELLPPTAELLAAAGGAAAAAAPGSGGEGAGGERPGPTGGVSAAATNGSAAAAGAGGRLVCFSARGSPLHGIQAEELNAELQRRANVGGQVLLVGVTAPGTISAVTHVQSRDRVVSLILPLASDPDAARRQAQAVLDAAEPLLRRAYAHVHNCKCDAAGAALSR</sequence>
<feature type="compositionally biased region" description="Gly residues" evidence="6">
    <location>
        <begin position="643"/>
        <end position="658"/>
    </location>
</feature>
<feature type="region of interest" description="Disordered" evidence="6">
    <location>
        <begin position="501"/>
        <end position="589"/>
    </location>
</feature>
<feature type="compositionally biased region" description="Basic and acidic residues" evidence="6">
    <location>
        <begin position="531"/>
        <end position="554"/>
    </location>
</feature>
<feature type="region of interest" description="Disordered" evidence="6">
    <location>
        <begin position="260"/>
        <end position="397"/>
    </location>
</feature>
<dbReference type="Pfam" id="PF02492">
    <property type="entry name" value="cobW"/>
    <property type="match status" value="1"/>
</dbReference>
<feature type="compositionally biased region" description="Basic and acidic residues" evidence="6">
    <location>
        <begin position="364"/>
        <end position="381"/>
    </location>
</feature>
<dbReference type="Proteomes" id="UP000612055">
    <property type="component" value="Unassembled WGS sequence"/>
</dbReference>
<evidence type="ECO:0000256" key="4">
    <source>
        <dbReference type="ARBA" id="ARBA00034320"/>
    </source>
</evidence>
<keyword evidence="9" id="KW-1185">Reference proteome</keyword>
<dbReference type="InterPro" id="IPR036627">
    <property type="entry name" value="CobW-likC_sf"/>
</dbReference>
<evidence type="ECO:0000256" key="5">
    <source>
        <dbReference type="ARBA" id="ARBA00049117"/>
    </source>
</evidence>
<dbReference type="PANTHER" id="PTHR13748:SF59">
    <property type="entry name" value="COBW C-TERMINAL DOMAIN-CONTAINING PROTEIN"/>
    <property type="match status" value="1"/>
</dbReference>
<dbReference type="InterPro" id="IPR011629">
    <property type="entry name" value="CobW-like_C"/>
</dbReference>
<protein>
    <recommendedName>
        <fullName evidence="7">CobW C-terminal domain-containing protein</fullName>
    </recommendedName>
</protein>
<evidence type="ECO:0000313" key="8">
    <source>
        <dbReference type="EMBL" id="KAG2500026.1"/>
    </source>
</evidence>
<dbReference type="GO" id="GO:0016787">
    <property type="term" value="F:hydrolase activity"/>
    <property type="evidence" value="ECO:0007669"/>
    <property type="project" value="UniProtKB-KW"/>
</dbReference>
<accession>A0A835YCD1</accession>
<proteinExistence type="inferred from homology"/>
<keyword evidence="1" id="KW-0547">Nucleotide-binding</keyword>
<keyword evidence="3" id="KW-0143">Chaperone</keyword>
<feature type="domain" description="CobW C-terminal" evidence="7">
    <location>
        <begin position="402"/>
        <end position="493"/>
    </location>
</feature>
<organism evidence="8 9">
    <name type="scientific">Edaphochlamys debaryana</name>
    <dbReference type="NCBI Taxonomy" id="47281"/>
    <lineage>
        <taxon>Eukaryota</taxon>
        <taxon>Viridiplantae</taxon>
        <taxon>Chlorophyta</taxon>
        <taxon>core chlorophytes</taxon>
        <taxon>Chlorophyceae</taxon>
        <taxon>CS clade</taxon>
        <taxon>Chlamydomonadales</taxon>
        <taxon>Chlamydomonadales incertae sedis</taxon>
        <taxon>Edaphochlamys</taxon>
    </lineage>
</organism>
<keyword evidence="2" id="KW-0378">Hydrolase</keyword>
<comment type="caution">
    <text evidence="8">The sequence shown here is derived from an EMBL/GenBank/DDBJ whole genome shotgun (WGS) entry which is preliminary data.</text>
</comment>
<name>A0A835YCD1_9CHLO</name>
<dbReference type="CDD" id="cd03112">
    <property type="entry name" value="CobW-like"/>
    <property type="match status" value="1"/>
</dbReference>
<dbReference type="Gene3D" id="3.40.50.300">
    <property type="entry name" value="P-loop containing nucleotide triphosphate hydrolases"/>
    <property type="match status" value="1"/>
</dbReference>
<dbReference type="SMART" id="SM00833">
    <property type="entry name" value="CobW_C"/>
    <property type="match status" value="1"/>
</dbReference>
<dbReference type="InterPro" id="IPR003495">
    <property type="entry name" value="CobW/HypB/UreG_nucleotide-bd"/>
</dbReference>
<evidence type="ECO:0000256" key="1">
    <source>
        <dbReference type="ARBA" id="ARBA00022741"/>
    </source>
</evidence>
<evidence type="ECO:0000256" key="2">
    <source>
        <dbReference type="ARBA" id="ARBA00022801"/>
    </source>
</evidence>
<feature type="compositionally biased region" description="Low complexity" evidence="6">
    <location>
        <begin position="555"/>
        <end position="569"/>
    </location>
</feature>
<evidence type="ECO:0000313" key="9">
    <source>
        <dbReference type="Proteomes" id="UP000612055"/>
    </source>
</evidence>
<dbReference type="Pfam" id="PF07683">
    <property type="entry name" value="CobW_C"/>
    <property type="match status" value="1"/>
</dbReference>
<dbReference type="OrthoDB" id="550606at2759"/>
<evidence type="ECO:0000256" key="3">
    <source>
        <dbReference type="ARBA" id="ARBA00023186"/>
    </source>
</evidence>
<dbReference type="InterPro" id="IPR051316">
    <property type="entry name" value="Zinc-reg_GTPase_activator"/>
</dbReference>